<dbReference type="EMBL" id="PZKL01000043">
    <property type="protein sequence ID" value="PTH79235.1"/>
    <property type="molecule type" value="Genomic_DNA"/>
</dbReference>
<comment type="catalytic activity">
    <reaction evidence="1">
        <text>2-phosphoglycolate + H2O = glycolate + phosphate</text>
        <dbReference type="Rhea" id="RHEA:14369"/>
        <dbReference type="ChEBI" id="CHEBI:15377"/>
        <dbReference type="ChEBI" id="CHEBI:29805"/>
        <dbReference type="ChEBI" id="CHEBI:43474"/>
        <dbReference type="ChEBI" id="CHEBI:58033"/>
        <dbReference type="EC" id="3.1.3.18"/>
    </reaction>
</comment>
<reference evidence="5 6" key="1">
    <citation type="submission" date="2018-03" db="EMBL/GenBank/DDBJ databases">
        <title>Aeromonas veronii whole genome sequencing and analysis.</title>
        <authorList>
            <person name="Xie H."/>
            <person name="Liu T."/>
            <person name="Wang K."/>
        </authorList>
    </citation>
    <scope>NUCLEOTIDE SEQUENCE [LARGE SCALE GENOMIC DNA]</scope>
    <source>
        <strain evidence="5 6">XH.VA.1</strain>
    </source>
</reference>
<dbReference type="Gene3D" id="3.40.50.1000">
    <property type="entry name" value="HAD superfamily/HAD-like"/>
    <property type="match status" value="1"/>
</dbReference>
<gene>
    <name evidence="5" type="ORF">DAA48_20255</name>
</gene>
<dbReference type="InterPro" id="IPR041492">
    <property type="entry name" value="HAD_2"/>
</dbReference>
<evidence type="ECO:0000256" key="3">
    <source>
        <dbReference type="ARBA" id="ARBA00006171"/>
    </source>
</evidence>
<comment type="pathway">
    <text evidence="2">Organic acid metabolism; glycolate biosynthesis; glycolate from 2-phosphoglycolate: step 1/1.</text>
</comment>
<dbReference type="AlphaFoldDB" id="A0A2T4MXD1"/>
<dbReference type="Pfam" id="PF13419">
    <property type="entry name" value="HAD_2"/>
    <property type="match status" value="1"/>
</dbReference>
<dbReference type="GO" id="GO:0005829">
    <property type="term" value="C:cytosol"/>
    <property type="evidence" value="ECO:0007669"/>
    <property type="project" value="TreeGrafter"/>
</dbReference>
<evidence type="ECO:0000256" key="1">
    <source>
        <dbReference type="ARBA" id="ARBA00000830"/>
    </source>
</evidence>
<dbReference type="SFLD" id="SFLDG01129">
    <property type="entry name" value="C1.5:_HAD__Beta-PGM__Phosphata"/>
    <property type="match status" value="1"/>
</dbReference>
<dbReference type="SFLD" id="SFLDS00003">
    <property type="entry name" value="Haloacid_Dehalogenase"/>
    <property type="match status" value="1"/>
</dbReference>
<comment type="caution">
    <text evidence="5">The sequence shown here is derived from an EMBL/GenBank/DDBJ whole genome shotgun (WGS) entry which is preliminary data.</text>
</comment>
<dbReference type="PANTHER" id="PTHR43434:SF1">
    <property type="entry name" value="PHOSPHOGLYCOLATE PHOSPHATASE"/>
    <property type="match status" value="1"/>
</dbReference>
<dbReference type="GO" id="GO:0008967">
    <property type="term" value="F:phosphoglycolate phosphatase activity"/>
    <property type="evidence" value="ECO:0007669"/>
    <property type="project" value="UniProtKB-EC"/>
</dbReference>
<dbReference type="SUPFAM" id="SSF56784">
    <property type="entry name" value="HAD-like"/>
    <property type="match status" value="1"/>
</dbReference>
<organism evidence="5 6">
    <name type="scientific">Aeromonas veronii</name>
    <dbReference type="NCBI Taxonomy" id="654"/>
    <lineage>
        <taxon>Bacteria</taxon>
        <taxon>Pseudomonadati</taxon>
        <taxon>Pseudomonadota</taxon>
        <taxon>Gammaproteobacteria</taxon>
        <taxon>Aeromonadales</taxon>
        <taxon>Aeromonadaceae</taxon>
        <taxon>Aeromonas</taxon>
    </lineage>
</organism>
<evidence type="ECO:0000256" key="2">
    <source>
        <dbReference type="ARBA" id="ARBA00004818"/>
    </source>
</evidence>
<proteinExistence type="inferred from homology"/>
<evidence type="ECO:0000313" key="5">
    <source>
        <dbReference type="EMBL" id="PTH79235.1"/>
    </source>
</evidence>
<protein>
    <recommendedName>
        <fullName evidence="4">phosphoglycolate phosphatase</fullName>
        <ecNumber evidence="4">3.1.3.18</ecNumber>
    </recommendedName>
</protein>
<evidence type="ECO:0000256" key="4">
    <source>
        <dbReference type="ARBA" id="ARBA00013078"/>
    </source>
</evidence>
<dbReference type="InterPro" id="IPR050155">
    <property type="entry name" value="HAD-like_hydrolase_sf"/>
</dbReference>
<dbReference type="InterPro" id="IPR036412">
    <property type="entry name" value="HAD-like_sf"/>
</dbReference>
<comment type="similarity">
    <text evidence="3">Belongs to the HAD-like hydrolase superfamily. CbbY/CbbZ/Gph/YieH family.</text>
</comment>
<accession>A0A2T4MXD1</accession>
<evidence type="ECO:0000313" key="6">
    <source>
        <dbReference type="Proteomes" id="UP000241986"/>
    </source>
</evidence>
<sequence>MKLDAILWDYDGTLVNSVPKNIDITKQILAEVAPHLTGEYLPRYLRSEAEYHHVNHAAKNWQALYMDYYGLSRDEMVLAGSLWAKHQEMNRTEVRFFAGLEAVIDHFSAIPHGICSQNSQKNIRRVLEQHGVNSLFKAVIGYDDVPGQQQKPHPYGGLKCLESIFGPARCQSLIYIGDHEADVQFARHLQAALGEQSRVISVAVAYSRATPERWEHQPDHIARDVEDLLPIVGQYL</sequence>
<dbReference type="PANTHER" id="PTHR43434">
    <property type="entry name" value="PHOSPHOGLYCOLATE PHOSPHATASE"/>
    <property type="match status" value="1"/>
</dbReference>
<dbReference type="InterPro" id="IPR023198">
    <property type="entry name" value="PGP-like_dom2"/>
</dbReference>
<dbReference type="Proteomes" id="UP000241986">
    <property type="component" value="Unassembled WGS sequence"/>
</dbReference>
<dbReference type="InterPro" id="IPR023214">
    <property type="entry name" value="HAD_sf"/>
</dbReference>
<dbReference type="Gene3D" id="1.10.150.240">
    <property type="entry name" value="Putative phosphatase, domain 2"/>
    <property type="match status" value="1"/>
</dbReference>
<dbReference type="EC" id="3.1.3.18" evidence="4"/>
<name>A0A2T4MXD1_AERVE</name>
<dbReference type="GO" id="GO:0006281">
    <property type="term" value="P:DNA repair"/>
    <property type="evidence" value="ECO:0007669"/>
    <property type="project" value="TreeGrafter"/>
</dbReference>
<dbReference type="RefSeq" id="WP_107684437.1">
    <property type="nucleotide sequence ID" value="NZ_CAWOON010000082.1"/>
</dbReference>